<keyword evidence="3" id="KW-0175">Coiled coil</keyword>
<dbReference type="InterPro" id="IPR003035">
    <property type="entry name" value="RWP-RK_dom"/>
</dbReference>
<comment type="function">
    <text evidence="1">Putative transcription factor.</text>
</comment>
<feature type="compositionally biased region" description="Basic and acidic residues" evidence="7">
    <location>
        <begin position="104"/>
        <end position="113"/>
    </location>
</feature>
<evidence type="ECO:0000313" key="10">
    <source>
        <dbReference type="Proteomes" id="UP001054252"/>
    </source>
</evidence>
<organism evidence="9 10">
    <name type="scientific">Rubroshorea leprosula</name>
    <dbReference type="NCBI Taxonomy" id="152421"/>
    <lineage>
        <taxon>Eukaryota</taxon>
        <taxon>Viridiplantae</taxon>
        <taxon>Streptophyta</taxon>
        <taxon>Embryophyta</taxon>
        <taxon>Tracheophyta</taxon>
        <taxon>Spermatophyta</taxon>
        <taxon>Magnoliopsida</taxon>
        <taxon>eudicotyledons</taxon>
        <taxon>Gunneridae</taxon>
        <taxon>Pentapetalae</taxon>
        <taxon>rosids</taxon>
        <taxon>malvids</taxon>
        <taxon>Malvales</taxon>
        <taxon>Dipterocarpaceae</taxon>
        <taxon>Rubroshorea</taxon>
    </lineage>
</organism>
<evidence type="ECO:0000256" key="5">
    <source>
        <dbReference type="ARBA" id="ARBA00023163"/>
    </source>
</evidence>
<evidence type="ECO:0000256" key="7">
    <source>
        <dbReference type="SAM" id="MobiDB-lite"/>
    </source>
</evidence>
<keyword evidence="6" id="KW-0539">Nucleus</keyword>
<keyword evidence="2" id="KW-0805">Transcription regulation</keyword>
<protein>
    <recommendedName>
        <fullName evidence="8">RWP-RK domain-containing protein</fullName>
    </recommendedName>
</protein>
<dbReference type="AlphaFoldDB" id="A0AAV5KM70"/>
<evidence type="ECO:0000256" key="6">
    <source>
        <dbReference type="ARBA" id="ARBA00023242"/>
    </source>
</evidence>
<evidence type="ECO:0000256" key="4">
    <source>
        <dbReference type="ARBA" id="ARBA00023125"/>
    </source>
</evidence>
<dbReference type="GO" id="GO:0003677">
    <property type="term" value="F:DNA binding"/>
    <property type="evidence" value="ECO:0007669"/>
    <property type="project" value="UniProtKB-KW"/>
</dbReference>
<evidence type="ECO:0000313" key="9">
    <source>
        <dbReference type="EMBL" id="GKV25586.1"/>
    </source>
</evidence>
<accession>A0AAV5KM70</accession>
<dbReference type="EMBL" id="BPVZ01000069">
    <property type="protein sequence ID" value="GKV25586.1"/>
    <property type="molecule type" value="Genomic_DNA"/>
</dbReference>
<sequence>MDSPFQTPSVFNCHYIDQDPFAEISELPPLCFSEFCSFNSVFEGFDIVSDEFFSFNEATQPLPPLPPPPLVYEDMAINVKPLRSSVSDDSGHTETAIGSSGSSWREKEEERRGSTGRRRAGQLELEEIQKYFDVPICRAAKEMNVGLTLLKRRCRELNIMRWPHRKIKSLKTLIHNVKEMGLAGEIVKLEEHKRILEQVPDMVLSEKTKKLRQACFKANYKKRMCLAASTTT</sequence>
<evidence type="ECO:0000256" key="3">
    <source>
        <dbReference type="ARBA" id="ARBA00023054"/>
    </source>
</evidence>
<evidence type="ECO:0000256" key="2">
    <source>
        <dbReference type="ARBA" id="ARBA00023015"/>
    </source>
</evidence>
<evidence type="ECO:0000259" key="8">
    <source>
        <dbReference type="PROSITE" id="PS51519"/>
    </source>
</evidence>
<keyword evidence="10" id="KW-1185">Reference proteome</keyword>
<dbReference type="PROSITE" id="PS51519">
    <property type="entry name" value="RWP_RK"/>
    <property type="match status" value="1"/>
</dbReference>
<reference evidence="9 10" key="1">
    <citation type="journal article" date="2021" name="Commun. Biol.">
        <title>The genome of Shorea leprosula (Dipterocarpaceae) highlights the ecological relevance of drought in aseasonal tropical rainforests.</title>
        <authorList>
            <person name="Ng K.K.S."/>
            <person name="Kobayashi M.J."/>
            <person name="Fawcett J.A."/>
            <person name="Hatakeyama M."/>
            <person name="Paape T."/>
            <person name="Ng C.H."/>
            <person name="Ang C.C."/>
            <person name="Tnah L.H."/>
            <person name="Lee C.T."/>
            <person name="Nishiyama T."/>
            <person name="Sese J."/>
            <person name="O'Brien M.J."/>
            <person name="Copetti D."/>
            <person name="Mohd Noor M.I."/>
            <person name="Ong R.C."/>
            <person name="Putra M."/>
            <person name="Sireger I.Z."/>
            <person name="Indrioko S."/>
            <person name="Kosugi Y."/>
            <person name="Izuno A."/>
            <person name="Isagi Y."/>
            <person name="Lee S.L."/>
            <person name="Shimizu K.K."/>
        </authorList>
    </citation>
    <scope>NUCLEOTIDE SEQUENCE [LARGE SCALE GENOMIC DNA]</scope>
    <source>
        <tissue evidence="9">Leaf</tissue>
    </source>
</reference>
<gene>
    <name evidence="9" type="ORF">SLEP1_g34999</name>
</gene>
<name>A0AAV5KM70_9ROSI</name>
<dbReference type="GO" id="GO:0003700">
    <property type="term" value="F:DNA-binding transcription factor activity"/>
    <property type="evidence" value="ECO:0007669"/>
    <property type="project" value="InterPro"/>
</dbReference>
<dbReference type="InterPro" id="IPR044607">
    <property type="entry name" value="RKD-like"/>
</dbReference>
<dbReference type="PANTHER" id="PTHR46373:SF2">
    <property type="entry name" value="RWP-RK DOMAIN-CONTAINING PROTEIN"/>
    <property type="match status" value="1"/>
</dbReference>
<dbReference type="PANTHER" id="PTHR46373">
    <property type="entry name" value="PROTEIN RKD4"/>
    <property type="match status" value="1"/>
</dbReference>
<feature type="domain" description="RWP-RK" evidence="8">
    <location>
        <begin position="105"/>
        <end position="191"/>
    </location>
</feature>
<evidence type="ECO:0000256" key="1">
    <source>
        <dbReference type="ARBA" id="ARBA00004049"/>
    </source>
</evidence>
<keyword evidence="5" id="KW-0804">Transcription</keyword>
<dbReference type="Proteomes" id="UP001054252">
    <property type="component" value="Unassembled WGS sequence"/>
</dbReference>
<proteinExistence type="predicted"/>
<dbReference type="Pfam" id="PF02042">
    <property type="entry name" value="RWP-RK"/>
    <property type="match status" value="1"/>
</dbReference>
<feature type="region of interest" description="Disordered" evidence="7">
    <location>
        <begin position="83"/>
        <end position="119"/>
    </location>
</feature>
<comment type="caution">
    <text evidence="9">The sequence shown here is derived from an EMBL/GenBank/DDBJ whole genome shotgun (WGS) entry which is preliminary data.</text>
</comment>
<keyword evidence="4" id="KW-0238">DNA-binding</keyword>